<comment type="cofactor">
    <cofactor evidence="1">
        <name>Mg(2+)</name>
        <dbReference type="ChEBI" id="CHEBI:18420"/>
    </cofactor>
</comment>
<evidence type="ECO:0000256" key="1">
    <source>
        <dbReference type="ARBA" id="ARBA00001946"/>
    </source>
</evidence>
<dbReference type="InterPro" id="IPR015376">
    <property type="entry name" value="Znr_NADH_PPase"/>
</dbReference>
<evidence type="ECO:0000256" key="9">
    <source>
        <dbReference type="ARBA" id="ARBA00023679"/>
    </source>
</evidence>
<evidence type="ECO:0000256" key="4">
    <source>
        <dbReference type="ARBA" id="ARBA00012381"/>
    </source>
</evidence>
<comment type="similarity">
    <text evidence="3">Belongs to the Nudix hydrolase family. NudC subfamily.</text>
</comment>
<gene>
    <name evidence="11" type="primary">nudC</name>
    <name evidence="11" type="ORF">Q3O60_10240</name>
</gene>
<dbReference type="PROSITE" id="PS51462">
    <property type="entry name" value="NUDIX"/>
    <property type="match status" value="1"/>
</dbReference>
<reference evidence="11 12" key="1">
    <citation type="submission" date="2023-08" db="EMBL/GenBank/DDBJ databases">
        <authorList>
            <person name="Joshi A."/>
            <person name="Thite S."/>
        </authorList>
    </citation>
    <scope>NUCLEOTIDE SEQUENCE [LARGE SCALE GENOMIC DNA]</scope>
    <source>
        <strain evidence="11 12">AC40</strain>
    </source>
</reference>
<evidence type="ECO:0000256" key="2">
    <source>
        <dbReference type="ARBA" id="ARBA00001947"/>
    </source>
</evidence>
<dbReference type="PANTHER" id="PTHR42904:SF6">
    <property type="entry name" value="NAD-CAPPED RNA HYDROLASE NUDT12"/>
    <property type="match status" value="1"/>
</dbReference>
<evidence type="ECO:0000259" key="10">
    <source>
        <dbReference type="PROSITE" id="PS51462"/>
    </source>
</evidence>
<sequence length="266" mass="30071">MISHSFVLQPERRGYWLVVNRQRLYWPAEQTELWLTTAGELARMFGEPEQSGDLGQLNGQPVFYWVVNDQRDDEHNWQSPRALLAFGDGIFQLAARAVQVALFIQTHRYCGQCGSAMHLVSWELAALCSRCGHRCYPRIAPCVLIAVVKDDQLLLARSTRHKTGFFSILAGFVESAETLEQAAVREVKEEVGIDITDLQYVGSQPWPFPHSLMTGFIARYQSGDIKCQPNEIEEAYWFDVANLPEIPPVQTLSGQMIAQVVNTLSK</sequence>
<keyword evidence="6 11" id="KW-0378">Hydrolase</keyword>
<evidence type="ECO:0000256" key="6">
    <source>
        <dbReference type="ARBA" id="ARBA00022801"/>
    </source>
</evidence>
<dbReference type="PROSITE" id="PS00893">
    <property type="entry name" value="NUDIX_BOX"/>
    <property type="match status" value="1"/>
</dbReference>
<dbReference type="NCBIfam" id="NF001299">
    <property type="entry name" value="PRK00241.1"/>
    <property type="match status" value="1"/>
</dbReference>
<dbReference type="Gene3D" id="3.90.79.20">
    <property type="match status" value="1"/>
</dbReference>
<keyword evidence="5" id="KW-0479">Metal-binding</keyword>
<dbReference type="Proteomes" id="UP001231616">
    <property type="component" value="Unassembled WGS sequence"/>
</dbReference>
<dbReference type="GO" id="GO:0016787">
    <property type="term" value="F:hydrolase activity"/>
    <property type="evidence" value="ECO:0007669"/>
    <property type="project" value="UniProtKB-KW"/>
</dbReference>
<dbReference type="Pfam" id="PF00293">
    <property type="entry name" value="NUDIX"/>
    <property type="match status" value="1"/>
</dbReference>
<organism evidence="11 12">
    <name type="scientific">Alkalimonas collagenimarina</name>
    <dbReference type="NCBI Taxonomy" id="400390"/>
    <lineage>
        <taxon>Bacteria</taxon>
        <taxon>Pseudomonadati</taxon>
        <taxon>Pseudomonadota</taxon>
        <taxon>Gammaproteobacteria</taxon>
        <taxon>Alkalimonas</taxon>
    </lineage>
</organism>
<dbReference type="PANTHER" id="PTHR42904">
    <property type="entry name" value="NUDIX HYDROLASE, NUDC SUBFAMILY"/>
    <property type="match status" value="1"/>
</dbReference>
<dbReference type="InterPro" id="IPR020084">
    <property type="entry name" value="NUDIX_hydrolase_CS"/>
</dbReference>
<dbReference type="Pfam" id="PF09297">
    <property type="entry name" value="Zn_ribbon_NUD"/>
    <property type="match status" value="1"/>
</dbReference>
<comment type="cofactor">
    <cofactor evidence="2">
        <name>Zn(2+)</name>
        <dbReference type="ChEBI" id="CHEBI:29105"/>
    </cofactor>
</comment>
<dbReference type="InterPro" id="IPR049734">
    <property type="entry name" value="NudC-like_C"/>
</dbReference>
<dbReference type="Gene3D" id="3.90.79.10">
    <property type="entry name" value="Nucleoside Triphosphate Pyrophosphohydrolase"/>
    <property type="match status" value="1"/>
</dbReference>
<comment type="catalytic activity">
    <reaction evidence="9">
        <text>a 5'-end NAD(+)-phospho-ribonucleoside in mRNA + H2O = a 5'-end phospho-adenosine-phospho-ribonucleoside in mRNA + beta-nicotinamide D-ribonucleotide + 2 H(+)</text>
        <dbReference type="Rhea" id="RHEA:60876"/>
        <dbReference type="Rhea" id="RHEA-COMP:15698"/>
        <dbReference type="Rhea" id="RHEA-COMP:15719"/>
        <dbReference type="ChEBI" id="CHEBI:14649"/>
        <dbReference type="ChEBI" id="CHEBI:15377"/>
        <dbReference type="ChEBI" id="CHEBI:15378"/>
        <dbReference type="ChEBI" id="CHEBI:144029"/>
        <dbReference type="ChEBI" id="CHEBI:144051"/>
    </reaction>
    <physiologicalReaction direction="left-to-right" evidence="9">
        <dbReference type="Rhea" id="RHEA:60877"/>
    </physiologicalReaction>
</comment>
<accession>A0ABT9GZT5</accession>
<dbReference type="SUPFAM" id="SSF55811">
    <property type="entry name" value="Nudix"/>
    <property type="match status" value="1"/>
</dbReference>
<proteinExistence type="inferred from homology"/>
<evidence type="ECO:0000256" key="5">
    <source>
        <dbReference type="ARBA" id="ARBA00022723"/>
    </source>
</evidence>
<comment type="caution">
    <text evidence="11">The sequence shown here is derived from an EMBL/GenBank/DDBJ whole genome shotgun (WGS) entry which is preliminary data.</text>
</comment>
<keyword evidence="8" id="KW-0520">NAD</keyword>
<evidence type="ECO:0000256" key="8">
    <source>
        <dbReference type="ARBA" id="ARBA00023027"/>
    </source>
</evidence>
<evidence type="ECO:0000313" key="11">
    <source>
        <dbReference type="EMBL" id="MDP4536567.1"/>
    </source>
</evidence>
<keyword evidence="7" id="KW-0460">Magnesium</keyword>
<evidence type="ECO:0000256" key="3">
    <source>
        <dbReference type="ARBA" id="ARBA00009595"/>
    </source>
</evidence>
<evidence type="ECO:0000313" key="12">
    <source>
        <dbReference type="Proteomes" id="UP001231616"/>
    </source>
</evidence>
<keyword evidence="12" id="KW-1185">Reference proteome</keyword>
<dbReference type="RefSeq" id="WP_305893830.1">
    <property type="nucleotide sequence ID" value="NZ_JAUZVZ010000012.1"/>
</dbReference>
<evidence type="ECO:0000256" key="7">
    <source>
        <dbReference type="ARBA" id="ARBA00022842"/>
    </source>
</evidence>
<dbReference type="InterPro" id="IPR050241">
    <property type="entry name" value="NAD-cap_RNA_hydrolase_NudC"/>
</dbReference>
<feature type="domain" description="Nudix hydrolase" evidence="10">
    <location>
        <begin position="137"/>
        <end position="262"/>
    </location>
</feature>
<dbReference type="InterPro" id="IPR015797">
    <property type="entry name" value="NUDIX_hydrolase-like_dom_sf"/>
</dbReference>
<dbReference type="InterPro" id="IPR000086">
    <property type="entry name" value="NUDIX_hydrolase_dom"/>
</dbReference>
<dbReference type="CDD" id="cd03429">
    <property type="entry name" value="NUDIX_NADH_pyrophosphatase_Nudt13"/>
    <property type="match status" value="1"/>
</dbReference>
<dbReference type="EMBL" id="JAUZVZ010000012">
    <property type="protein sequence ID" value="MDP4536567.1"/>
    <property type="molecule type" value="Genomic_DNA"/>
</dbReference>
<protein>
    <recommendedName>
        <fullName evidence="4">NAD(+) diphosphatase</fullName>
        <ecNumber evidence="4">3.6.1.22</ecNumber>
    </recommendedName>
</protein>
<dbReference type="EC" id="3.6.1.22" evidence="4"/>
<name>A0ABT9GZT5_9GAMM</name>